<comment type="caution">
    <text evidence="1">The sequence shown here is derived from an EMBL/GenBank/DDBJ whole genome shotgun (WGS) entry which is preliminary data.</text>
</comment>
<evidence type="ECO:0000313" key="2">
    <source>
        <dbReference type="Proteomes" id="UP000796880"/>
    </source>
</evidence>
<accession>A0A8K0DY40</accession>
<dbReference type="EMBL" id="VOIH02000009">
    <property type="protein sequence ID" value="KAF3438801.1"/>
    <property type="molecule type" value="Genomic_DNA"/>
</dbReference>
<evidence type="ECO:0000313" key="1">
    <source>
        <dbReference type="EMBL" id="KAF3438801.1"/>
    </source>
</evidence>
<keyword evidence="2" id="KW-1185">Reference proteome</keyword>
<dbReference type="AlphaFoldDB" id="A0A8K0DY40"/>
<reference evidence="1" key="1">
    <citation type="submission" date="2020-03" db="EMBL/GenBank/DDBJ databases">
        <title>A high-quality chromosome-level genome assembly of a woody plant with both climbing and erect habits, Rhamnella rubrinervis.</title>
        <authorList>
            <person name="Lu Z."/>
            <person name="Yang Y."/>
            <person name="Zhu X."/>
            <person name="Sun Y."/>
        </authorList>
    </citation>
    <scope>NUCLEOTIDE SEQUENCE</scope>
    <source>
        <strain evidence="1">BYM</strain>
        <tissue evidence="1">Leaf</tissue>
    </source>
</reference>
<protein>
    <submittedName>
        <fullName evidence="1">Uncharacterized protein</fullName>
    </submittedName>
</protein>
<proteinExistence type="predicted"/>
<organism evidence="1 2">
    <name type="scientific">Rhamnella rubrinervis</name>
    <dbReference type="NCBI Taxonomy" id="2594499"/>
    <lineage>
        <taxon>Eukaryota</taxon>
        <taxon>Viridiplantae</taxon>
        <taxon>Streptophyta</taxon>
        <taxon>Embryophyta</taxon>
        <taxon>Tracheophyta</taxon>
        <taxon>Spermatophyta</taxon>
        <taxon>Magnoliopsida</taxon>
        <taxon>eudicotyledons</taxon>
        <taxon>Gunneridae</taxon>
        <taxon>Pentapetalae</taxon>
        <taxon>rosids</taxon>
        <taxon>fabids</taxon>
        <taxon>Rosales</taxon>
        <taxon>Rhamnaceae</taxon>
        <taxon>rhamnoid group</taxon>
        <taxon>Rhamneae</taxon>
        <taxon>Rhamnella</taxon>
    </lineage>
</organism>
<name>A0A8K0DY40_9ROSA</name>
<sequence>MPIVKSTVRDTGKIGPRLLTFLVYFSMMKPYNEQCAYVSLFSHFSNFVQWTLDEPSSPCTKRYSEAPVKTLEKRSREAPVGVPRSKLSPKSINTISFASELTAAFNFHFGDIIEFRITEDVIVFMYKILSFEVENHAVVVLNLRKDCLHQ</sequence>
<dbReference type="Proteomes" id="UP000796880">
    <property type="component" value="Unassembled WGS sequence"/>
</dbReference>
<gene>
    <name evidence="1" type="ORF">FNV43_RR21566</name>
</gene>